<dbReference type="AlphaFoldDB" id="A0AAV5VM40"/>
<dbReference type="Proteomes" id="UP001432322">
    <property type="component" value="Unassembled WGS sequence"/>
</dbReference>
<evidence type="ECO:0008006" key="3">
    <source>
        <dbReference type="Google" id="ProtNLM"/>
    </source>
</evidence>
<feature type="non-terminal residue" evidence="1">
    <location>
        <position position="1"/>
    </location>
</feature>
<dbReference type="EMBL" id="BTSY01000003">
    <property type="protein sequence ID" value="GMT19787.1"/>
    <property type="molecule type" value="Genomic_DNA"/>
</dbReference>
<proteinExistence type="predicted"/>
<comment type="caution">
    <text evidence="1">The sequence shown here is derived from an EMBL/GenBank/DDBJ whole genome shotgun (WGS) entry which is preliminary data.</text>
</comment>
<protein>
    <recommendedName>
        <fullName evidence="3">G protein-coupled receptor</fullName>
    </recommendedName>
</protein>
<evidence type="ECO:0000313" key="1">
    <source>
        <dbReference type="EMBL" id="GMT19787.1"/>
    </source>
</evidence>
<evidence type="ECO:0000313" key="2">
    <source>
        <dbReference type="Proteomes" id="UP001432322"/>
    </source>
</evidence>
<name>A0AAV5VM40_9BILA</name>
<reference evidence="1" key="1">
    <citation type="submission" date="2023-10" db="EMBL/GenBank/DDBJ databases">
        <title>Genome assembly of Pristionchus species.</title>
        <authorList>
            <person name="Yoshida K."/>
            <person name="Sommer R.J."/>
        </authorList>
    </citation>
    <scope>NUCLEOTIDE SEQUENCE</scope>
    <source>
        <strain evidence="1">RS5133</strain>
    </source>
</reference>
<feature type="non-terminal residue" evidence="1">
    <location>
        <position position="77"/>
    </location>
</feature>
<keyword evidence="2" id="KW-1185">Reference proteome</keyword>
<gene>
    <name evidence="1" type="ORF">PFISCL1PPCAC_11084</name>
</gene>
<organism evidence="1 2">
    <name type="scientific">Pristionchus fissidentatus</name>
    <dbReference type="NCBI Taxonomy" id="1538716"/>
    <lineage>
        <taxon>Eukaryota</taxon>
        <taxon>Metazoa</taxon>
        <taxon>Ecdysozoa</taxon>
        <taxon>Nematoda</taxon>
        <taxon>Chromadorea</taxon>
        <taxon>Rhabditida</taxon>
        <taxon>Rhabditina</taxon>
        <taxon>Diplogasteromorpha</taxon>
        <taxon>Diplogasteroidea</taxon>
        <taxon>Neodiplogasteridae</taxon>
        <taxon>Pristionchus</taxon>
    </lineage>
</organism>
<sequence length="77" mass="8965">LRYNGHIFVKLIQNSLSQLIRECVCHCFVDSFVNLPMSFVSDSEVIAIFRRNSCLITIMVGGYLFRDYFDLDIILKL</sequence>
<accession>A0AAV5VM40</accession>